<gene>
    <name evidence="1" type="ORF">S01H4_42564</name>
</gene>
<organism evidence="1">
    <name type="scientific">marine sediment metagenome</name>
    <dbReference type="NCBI Taxonomy" id="412755"/>
    <lineage>
        <taxon>unclassified sequences</taxon>
        <taxon>metagenomes</taxon>
        <taxon>ecological metagenomes</taxon>
    </lineage>
</organism>
<dbReference type="EMBL" id="BART01023387">
    <property type="protein sequence ID" value="GAG92036.1"/>
    <property type="molecule type" value="Genomic_DNA"/>
</dbReference>
<dbReference type="AlphaFoldDB" id="X1D6G4"/>
<accession>X1D6G4</accession>
<protein>
    <submittedName>
        <fullName evidence="1">Uncharacterized protein</fullName>
    </submittedName>
</protein>
<evidence type="ECO:0000313" key="1">
    <source>
        <dbReference type="EMBL" id="GAG92036.1"/>
    </source>
</evidence>
<comment type="caution">
    <text evidence="1">The sequence shown here is derived from an EMBL/GenBank/DDBJ whole genome shotgun (WGS) entry which is preliminary data.</text>
</comment>
<reference evidence="1" key="1">
    <citation type="journal article" date="2014" name="Front. Microbiol.">
        <title>High frequency of phylogenetically diverse reductive dehalogenase-homologous genes in deep subseafloor sedimentary metagenomes.</title>
        <authorList>
            <person name="Kawai M."/>
            <person name="Futagami T."/>
            <person name="Toyoda A."/>
            <person name="Takaki Y."/>
            <person name="Nishi S."/>
            <person name="Hori S."/>
            <person name="Arai W."/>
            <person name="Tsubouchi T."/>
            <person name="Morono Y."/>
            <person name="Uchiyama I."/>
            <person name="Ito T."/>
            <person name="Fujiyama A."/>
            <person name="Inagaki F."/>
            <person name="Takami H."/>
        </authorList>
    </citation>
    <scope>NUCLEOTIDE SEQUENCE</scope>
    <source>
        <strain evidence="1">Expedition CK06-06</strain>
    </source>
</reference>
<sequence>MSIMSSICADQGNEVKKKWTKELREAYEKKDWKAVETILEKIENYWFSE</sequence>
<name>X1D6G4_9ZZZZ</name>
<proteinExistence type="predicted"/>